<dbReference type="PANTHER" id="PTHR23408">
    <property type="entry name" value="METHYLMALONYL-COA MUTASE"/>
    <property type="match status" value="1"/>
</dbReference>
<dbReference type="GO" id="GO:0005525">
    <property type="term" value="F:GTP binding"/>
    <property type="evidence" value="ECO:0007669"/>
    <property type="project" value="InterPro"/>
</dbReference>
<dbReference type="PANTHER" id="PTHR23408:SF3">
    <property type="entry name" value="METHYLMALONIC ACIDURIA TYPE A PROTEIN, MITOCHONDRIAL"/>
    <property type="match status" value="1"/>
</dbReference>
<evidence type="ECO:0000313" key="3">
    <source>
        <dbReference type="Proteomes" id="UP000694427"/>
    </source>
</evidence>
<sequence length="119" mass="13448">MAALVVVTKSDGELVVPARRIQAEYRSALKLLRKKSKVWKPKVYNHALHSQPQRGAPSLAANWVKVWLWNLIQENTLQNFQQHPAVRAELPELERRVTCGDISPGLAADLLLEVFSTIQ</sequence>
<dbReference type="Proteomes" id="UP000694427">
    <property type="component" value="Unplaced"/>
</dbReference>
<reference evidence="2" key="2">
    <citation type="submission" date="2025-09" db="UniProtKB">
        <authorList>
            <consortium name="Ensembl"/>
        </authorList>
    </citation>
    <scope>IDENTIFICATION</scope>
</reference>
<dbReference type="AlphaFoldDB" id="A0A8C1NS33"/>
<dbReference type="InterPro" id="IPR027417">
    <property type="entry name" value="P-loop_NTPase"/>
</dbReference>
<dbReference type="Gene3D" id="1.10.287.130">
    <property type="match status" value="1"/>
</dbReference>
<accession>A0A8C1NS33</accession>
<comment type="similarity">
    <text evidence="1">Belongs to the SIMIBI class G3E GTPase family. ArgK/MeaB subfamily.</text>
</comment>
<dbReference type="Gene3D" id="3.40.50.300">
    <property type="entry name" value="P-loop containing nucleotide triphosphate hydrolases"/>
    <property type="match status" value="1"/>
</dbReference>
<reference evidence="2" key="1">
    <citation type="submission" date="2025-08" db="UniProtKB">
        <authorList>
            <consortium name="Ensembl"/>
        </authorList>
    </citation>
    <scope>IDENTIFICATION</scope>
</reference>
<protein>
    <submittedName>
        <fullName evidence="2">Uncharacterized protein</fullName>
    </submittedName>
</protein>
<proteinExistence type="inferred from homology"/>
<dbReference type="OMA" id="QENALCH"/>
<dbReference type="GO" id="GO:0005737">
    <property type="term" value="C:cytoplasm"/>
    <property type="evidence" value="ECO:0007669"/>
    <property type="project" value="TreeGrafter"/>
</dbReference>
<keyword evidence="3" id="KW-1185">Reference proteome</keyword>
<name>A0A8C1NS33_CYPCA</name>
<organism evidence="2 3">
    <name type="scientific">Cyprinus carpio</name>
    <name type="common">Common carp</name>
    <dbReference type="NCBI Taxonomy" id="7962"/>
    <lineage>
        <taxon>Eukaryota</taxon>
        <taxon>Metazoa</taxon>
        <taxon>Chordata</taxon>
        <taxon>Craniata</taxon>
        <taxon>Vertebrata</taxon>
        <taxon>Euteleostomi</taxon>
        <taxon>Actinopterygii</taxon>
        <taxon>Neopterygii</taxon>
        <taxon>Teleostei</taxon>
        <taxon>Ostariophysi</taxon>
        <taxon>Cypriniformes</taxon>
        <taxon>Cyprinidae</taxon>
        <taxon>Cyprininae</taxon>
        <taxon>Cyprinus</taxon>
    </lineage>
</organism>
<dbReference type="SUPFAM" id="SSF52540">
    <property type="entry name" value="P-loop containing nucleoside triphosphate hydrolases"/>
    <property type="match status" value="1"/>
</dbReference>
<dbReference type="InterPro" id="IPR005129">
    <property type="entry name" value="GTPase_ArgK"/>
</dbReference>
<evidence type="ECO:0000256" key="1">
    <source>
        <dbReference type="ARBA" id="ARBA00009625"/>
    </source>
</evidence>
<dbReference type="Ensembl" id="ENSCCRT00010107321.1">
    <property type="protein sequence ID" value="ENSCCRP00010096783.1"/>
    <property type="gene ID" value="ENSCCRG00010042379.1"/>
</dbReference>
<evidence type="ECO:0000313" key="2">
    <source>
        <dbReference type="Ensembl" id="ENSCCRP00010096783.1"/>
    </source>
</evidence>
<dbReference type="GO" id="GO:0003924">
    <property type="term" value="F:GTPase activity"/>
    <property type="evidence" value="ECO:0007669"/>
    <property type="project" value="InterPro"/>
</dbReference>